<evidence type="ECO:0000256" key="1">
    <source>
        <dbReference type="ARBA" id="ARBA00004571"/>
    </source>
</evidence>
<evidence type="ECO:0000313" key="15">
    <source>
        <dbReference type="EMBL" id="ABZ71510.1"/>
    </source>
</evidence>
<evidence type="ECO:0000256" key="3">
    <source>
        <dbReference type="ARBA" id="ARBA00022452"/>
    </source>
</evidence>
<keyword evidence="5 11" id="KW-0812">Transmembrane</keyword>
<comment type="similarity">
    <text evidence="11 12">Belongs to the TonB-dependent receptor family.</text>
</comment>
<evidence type="ECO:0000256" key="10">
    <source>
        <dbReference type="ARBA" id="ARBA00023237"/>
    </source>
</evidence>
<evidence type="ECO:0000256" key="9">
    <source>
        <dbReference type="ARBA" id="ARBA00023136"/>
    </source>
</evidence>
<evidence type="ECO:0000256" key="7">
    <source>
        <dbReference type="ARBA" id="ARBA00023065"/>
    </source>
</evidence>
<feature type="signal peptide" evidence="13">
    <location>
        <begin position="1"/>
        <end position="26"/>
    </location>
</feature>
<dbReference type="InterPro" id="IPR012910">
    <property type="entry name" value="Plug_dom"/>
</dbReference>
<keyword evidence="2 11" id="KW-0813">Transport</keyword>
<dbReference type="Pfam" id="PF07715">
    <property type="entry name" value="Plug"/>
    <property type="match status" value="1"/>
</dbReference>
<evidence type="ECO:0000256" key="12">
    <source>
        <dbReference type="RuleBase" id="RU003357"/>
    </source>
</evidence>
<dbReference type="InterPro" id="IPR039426">
    <property type="entry name" value="TonB-dep_rcpt-like"/>
</dbReference>
<keyword evidence="13" id="KW-0732">Signal</keyword>
<dbReference type="PANTHER" id="PTHR32552:SF81">
    <property type="entry name" value="TONB-DEPENDENT OUTER MEMBRANE RECEPTOR"/>
    <property type="match status" value="1"/>
</dbReference>
<dbReference type="STRING" id="366602.Caul_2383"/>
<gene>
    <name evidence="15" type="ordered locus">Caul_2383</name>
</gene>
<keyword evidence="10 11" id="KW-0998">Cell outer membrane</keyword>
<sequence precursor="true">MTYKDISYAVLLAATTAAGVHAPAFAQAPTVTFDIPAGDLTASLNTFARQAGVQIFFPSAELAGRKAPAIKGAMPAQAALSRLLAAGELEIAADDGHTISLRPARRDAAVALDEILVTAQKREQKTIDVPFALTAYSGKALERLGVTNFRELSTHVPGLMVEDQSPNNPIFVMRGITSSGGDSFTEPRVSVFQDGVSISKSRGSYIELYDNARVEVAKGPQSTLFGRGALIGALNVIQNKAGPAPDWSVAAEGGNLGYHQLDAMLNLPVSDTVSLRVAGRRKSRDGYEKNLDPAADGDLNAIDTNAYRVALSFKPNDRFSADLIYNHQDDETNGTGFKSMYVSPTDPATGKVLAGTRVDDPVWLSKPADFALGHHLGVDQYQNGVMALVKYKVSDALTLNATTSYRDIDAVEVYDADGTSLPLFTNMEDVGGTQVSQELRLNYDKGGRFSWFAGANYYRERSKARVDVRFDERMLLAQAAGMLSGGPFTGLPKTTPAPASLFESTAFTGALLQGLVTQSSKGNLVLTSAEAGALAARLDPHHVETSRNESDLDAYDLFGDMTFHLTDRFELSGGLRYSRDEKTTIWGSSVQGRSILGGAIGAAGIAATGAPAGVATARALIQGMTFYGPTLNGPVPLFGVSAQPTAHNGDFASRDLTDDGVTWRLTGRYALSPTANLYASYSRGRRPGVLSAGAPGAPDGTPTFAIAPAETAQAYETGIKADLLDRRLRIDGSLYYYDYDNFQTREQRGSTFVTTNAGTARAYGFESQADFAATPNLDLFGTYAYNHARFTRGAYEGNHFARSPDHMVSLGASMRWTGLGGRFDFRPTYTWRSKIFFADDNDRPELQAGLLVPDAGQDEFQNGFGLLNARISYAPERGSWEVEAFGSNLTDEIYRKGAGSAGKSIGLPTNVLGEPRVYGLRLTIHR</sequence>
<keyword evidence="9 11" id="KW-0472">Membrane</keyword>
<dbReference type="InterPro" id="IPR036942">
    <property type="entry name" value="Beta-barrel_TonB_sf"/>
</dbReference>
<evidence type="ECO:0000256" key="8">
    <source>
        <dbReference type="ARBA" id="ARBA00023077"/>
    </source>
</evidence>
<accession>B0SVP2</accession>
<dbReference type="EMBL" id="CP000927">
    <property type="protein sequence ID" value="ABZ71510.1"/>
    <property type="molecule type" value="Genomic_DNA"/>
</dbReference>
<keyword evidence="6" id="KW-0408">Iron</keyword>
<reference evidence="15" key="1">
    <citation type="submission" date="2008-01" db="EMBL/GenBank/DDBJ databases">
        <title>Complete sequence of chromosome of Caulobacter sp. K31.</title>
        <authorList>
            <consortium name="US DOE Joint Genome Institute"/>
            <person name="Copeland A."/>
            <person name="Lucas S."/>
            <person name="Lapidus A."/>
            <person name="Barry K."/>
            <person name="Glavina del Rio T."/>
            <person name="Dalin E."/>
            <person name="Tice H."/>
            <person name="Pitluck S."/>
            <person name="Bruce D."/>
            <person name="Goodwin L."/>
            <person name="Thompson L.S."/>
            <person name="Brettin T."/>
            <person name="Detter J.C."/>
            <person name="Han C."/>
            <person name="Schmutz J."/>
            <person name="Larimer F."/>
            <person name="Land M."/>
            <person name="Hauser L."/>
            <person name="Kyrpides N."/>
            <person name="Kim E."/>
            <person name="Stephens C."/>
            <person name="Richardson P."/>
        </authorList>
    </citation>
    <scope>NUCLEOTIDE SEQUENCE [LARGE SCALE GENOMIC DNA]</scope>
    <source>
        <strain evidence="15">K31</strain>
    </source>
</reference>
<protein>
    <submittedName>
        <fullName evidence="15">TonB-dependent receptor</fullName>
    </submittedName>
</protein>
<proteinExistence type="inferred from homology"/>
<dbReference type="SUPFAM" id="SSF56935">
    <property type="entry name" value="Porins"/>
    <property type="match status" value="1"/>
</dbReference>
<evidence type="ECO:0000256" key="2">
    <source>
        <dbReference type="ARBA" id="ARBA00022448"/>
    </source>
</evidence>
<dbReference type="AlphaFoldDB" id="B0SVP2"/>
<dbReference type="GO" id="GO:0009279">
    <property type="term" value="C:cell outer membrane"/>
    <property type="evidence" value="ECO:0007669"/>
    <property type="project" value="UniProtKB-SubCell"/>
</dbReference>
<dbReference type="PANTHER" id="PTHR32552">
    <property type="entry name" value="FERRICHROME IRON RECEPTOR-RELATED"/>
    <property type="match status" value="1"/>
</dbReference>
<evidence type="ECO:0000259" key="14">
    <source>
        <dbReference type="SMART" id="SM00965"/>
    </source>
</evidence>
<organism evidence="15">
    <name type="scientific">Caulobacter sp. (strain K31)</name>
    <dbReference type="NCBI Taxonomy" id="366602"/>
    <lineage>
        <taxon>Bacteria</taxon>
        <taxon>Pseudomonadati</taxon>
        <taxon>Pseudomonadota</taxon>
        <taxon>Alphaproteobacteria</taxon>
        <taxon>Caulobacterales</taxon>
        <taxon>Caulobacteraceae</taxon>
        <taxon>Caulobacter</taxon>
    </lineage>
</organism>
<dbReference type="PROSITE" id="PS52016">
    <property type="entry name" value="TONB_DEPENDENT_REC_3"/>
    <property type="match status" value="1"/>
</dbReference>
<dbReference type="KEGG" id="cak:Caul_2383"/>
<evidence type="ECO:0000256" key="6">
    <source>
        <dbReference type="ARBA" id="ARBA00023004"/>
    </source>
</evidence>
<comment type="subcellular location">
    <subcellularLocation>
        <location evidence="1 11">Cell outer membrane</location>
        <topology evidence="1 11">Multi-pass membrane protein</topology>
    </subcellularLocation>
</comment>
<dbReference type="SMART" id="SM00965">
    <property type="entry name" value="STN"/>
    <property type="match status" value="1"/>
</dbReference>
<dbReference type="Pfam" id="PF00593">
    <property type="entry name" value="TonB_dep_Rec_b-barrel"/>
    <property type="match status" value="1"/>
</dbReference>
<dbReference type="InterPro" id="IPR000531">
    <property type="entry name" value="Beta-barrel_TonB"/>
</dbReference>
<feature type="domain" description="Secretin/TonB short N-terminal" evidence="14">
    <location>
        <begin position="53"/>
        <end position="104"/>
    </location>
</feature>
<dbReference type="eggNOG" id="COG4774">
    <property type="taxonomic scope" value="Bacteria"/>
</dbReference>
<dbReference type="GO" id="GO:0006826">
    <property type="term" value="P:iron ion transport"/>
    <property type="evidence" value="ECO:0007669"/>
    <property type="project" value="UniProtKB-KW"/>
</dbReference>
<dbReference type="Gene3D" id="2.40.170.20">
    <property type="entry name" value="TonB-dependent receptor, beta-barrel domain"/>
    <property type="match status" value="2"/>
</dbReference>
<evidence type="ECO:0000256" key="13">
    <source>
        <dbReference type="SAM" id="SignalP"/>
    </source>
</evidence>
<keyword evidence="3 11" id="KW-1134">Transmembrane beta strand</keyword>
<name>B0SVP2_CAUSK</name>
<keyword evidence="4" id="KW-0410">Iron transport</keyword>
<dbReference type="InterPro" id="IPR011662">
    <property type="entry name" value="Secretin/TonB_short_N"/>
</dbReference>
<keyword evidence="15" id="KW-0675">Receptor</keyword>
<keyword evidence="8 12" id="KW-0798">TonB box</keyword>
<dbReference type="HOGENOM" id="CLU_008287_15_0_5"/>
<keyword evidence="7" id="KW-0406">Ion transport</keyword>
<feature type="chain" id="PRO_5002755187" evidence="13">
    <location>
        <begin position="27"/>
        <end position="926"/>
    </location>
</feature>
<evidence type="ECO:0000256" key="5">
    <source>
        <dbReference type="ARBA" id="ARBA00022692"/>
    </source>
</evidence>
<dbReference type="Gene3D" id="3.55.50.30">
    <property type="match status" value="1"/>
</dbReference>
<evidence type="ECO:0000256" key="11">
    <source>
        <dbReference type="PROSITE-ProRule" id="PRU01360"/>
    </source>
</evidence>
<evidence type="ECO:0000256" key="4">
    <source>
        <dbReference type="ARBA" id="ARBA00022496"/>
    </source>
</evidence>